<gene>
    <name evidence="1" type="ORF">CE91St30_19610</name>
</gene>
<dbReference type="Pfam" id="PF25681">
    <property type="entry name" value="Phage_TTP_17"/>
    <property type="match status" value="1"/>
</dbReference>
<evidence type="ECO:0000313" key="2">
    <source>
        <dbReference type="Proteomes" id="UP001320544"/>
    </source>
</evidence>
<protein>
    <submittedName>
        <fullName evidence="1">Tail protein</fullName>
    </submittedName>
</protein>
<dbReference type="RefSeq" id="WP_244385872.1">
    <property type="nucleotide sequence ID" value="NZ_AP025564.1"/>
</dbReference>
<dbReference type="Proteomes" id="UP001320544">
    <property type="component" value="Chromosome"/>
</dbReference>
<accession>A0ABN6MJB3</accession>
<proteinExistence type="predicted"/>
<reference evidence="1 2" key="1">
    <citation type="submission" date="2022-01" db="EMBL/GenBank/DDBJ databases">
        <title>Novel bile acid biosynthetic pathways are enriched in the microbiome of centenarians.</title>
        <authorList>
            <person name="Sato Y."/>
            <person name="Atarashi K."/>
            <person name="Plichta R.D."/>
            <person name="Arai Y."/>
            <person name="Sasajima S."/>
            <person name="Kearney M.S."/>
            <person name="Suda W."/>
            <person name="Takeshita K."/>
            <person name="Sasaki T."/>
            <person name="Okamoto S."/>
            <person name="Skelly N.A."/>
            <person name="Okamura Y."/>
            <person name="Vlamakis H."/>
            <person name="Li Y."/>
            <person name="Tanoue T."/>
            <person name="Takei H."/>
            <person name="Nittono H."/>
            <person name="Narushima S."/>
            <person name="Irie J."/>
            <person name="Itoh H."/>
            <person name="Moriya K."/>
            <person name="Sugiura Y."/>
            <person name="Suematsu M."/>
            <person name="Moritoki N."/>
            <person name="Shibata S."/>
            <person name="Littman R.D."/>
            <person name="Fischbach A.M."/>
            <person name="Uwamino Y."/>
            <person name="Inoue T."/>
            <person name="Honda A."/>
            <person name="Hattori M."/>
            <person name="Murai T."/>
            <person name="Xavier J.R."/>
            <person name="Hirose N."/>
            <person name="Honda K."/>
        </authorList>
    </citation>
    <scope>NUCLEOTIDE SEQUENCE [LARGE SCALE GENOMIC DNA]</scope>
    <source>
        <strain evidence="1 2">CE91-St30</strain>
    </source>
</reference>
<keyword evidence="2" id="KW-1185">Reference proteome</keyword>
<organism evidence="1 2">
    <name type="scientific">Raoultibacter timonensis</name>
    <dbReference type="NCBI Taxonomy" id="1907662"/>
    <lineage>
        <taxon>Bacteria</taxon>
        <taxon>Bacillati</taxon>
        <taxon>Actinomycetota</taxon>
        <taxon>Coriobacteriia</taxon>
        <taxon>Eggerthellales</taxon>
        <taxon>Eggerthellaceae</taxon>
        <taxon>Raoultibacter</taxon>
    </lineage>
</organism>
<dbReference type="InterPro" id="IPR058154">
    <property type="entry name" value="Bxb1_TTP-like"/>
</dbReference>
<evidence type="ECO:0000313" key="1">
    <source>
        <dbReference type="EMBL" id="BDE96628.1"/>
    </source>
</evidence>
<dbReference type="EMBL" id="AP025564">
    <property type="protein sequence ID" value="BDE96628.1"/>
    <property type="molecule type" value="Genomic_DNA"/>
</dbReference>
<name>A0ABN6MJB3_9ACTN</name>
<sequence length="188" mass="19784">MATITNNAENVSVGKPKAGGAVFAAPIGTAVPSDASTALDQAFKCLGYVSEDGVTNTVETEGEDIKAWGGDVVATPRTSRSEKLVMTFIEQRQEVFEQVYGEGNVTVSESGSISIAGNGNERAEYVYVVETLLTGGKVMRTIALRGKVVEVGDVVFVDGEPIGYETTIQCLPDVSGNTSYRHIAALAE</sequence>